<sequence>MRKRERKAVITFSTTTVAIHMETCCKKEGLPGRLIPVPTAITAGCGLAWALYPEEKEMVLAMMEREGIVPEGVYELEI</sequence>
<keyword evidence="1" id="KW-1133">Transmembrane helix</keyword>
<evidence type="ECO:0000313" key="3">
    <source>
        <dbReference type="EMBL" id="HIX72148.1"/>
    </source>
</evidence>
<keyword evidence="1" id="KW-0472">Membrane</keyword>
<dbReference type="InterPro" id="IPR021778">
    <property type="entry name" value="Se/S_carrier-like"/>
</dbReference>
<dbReference type="AlphaFoldDB" id="A0A9D2BDL3"/>
<accession>A0A9D2BDL3</accession>
<organism evidence="3 4">
    <name type="scientific">Candidatus Anaerobutyricum stercoripullorum</name>
    <dbReference type="NCBI Taxonomy" id="2838456"/>
    <lineage>
        <taxon>Bacteria</taxon>
        <taxon>Bacillati</taxon>
        <taxon>Bacillota</taxon>
        <taxon>Clostridia</taxon>
        <taxon>Lachnospirales</taxon>
        <taxon>Lachnospiraceae</taxon>
        <taxon>Anaerobutyricum</taxon>
    </lineage>
</organism>
<evidence type="ECO:0000313" key="4">
    <source>
        <dbReference type="Proteomes" id="UP000886805"/>
    </source>
</evidence>
<reference evidence="3" key="2">
    <citation type="submission" date="2021-04" db="EMBL/GenBank/DDBJ databases">
        <authorList>
            <person name="Gilroy R."/>
        </authorList>
    </citation>
    <scope>NUCLEOTIDE SEQUENCE</scope>
    <source>
        <strain evidence="3">ChiSxjej3B15-1167</strain>
    </source>
</reference>
<reference evidence="3" key="1">
    <citation type="journal article" date="2021" name="PeerJ">
        <title>Extensive microbial diversity within the chicken gut microbiome revealed by metagenomics and culture.</title>
        <authorList>
            <person name="Gilroy R."/>
            <person name="Ravi A."/>
            <person name="Getino M."/>
            <person name="Pursley I."/>
            <person name="Horton D.L."/>
            <person name="Alikhan N.F."/>
            <person name="Baker D."/>
            <person name="Gharbi K."/>
            <person name="Hall N."/>
            <person name="Watson M."/>
            <person name="Adriaenssens E.M."/>
            <person name="Foster-Nyarko E."/>
            <person name="Jarju S."/>
            <person name="Secka A."/>
            <person name="Antonio M."/>
            <person name="Oren A."/>
            <person name="Chaudhuri R.R."/>
            <person name="La Ragione R."/>
            <person name="Hildebrand F."/>
            <person name="Pallen M.J."/>
        </authorList>
    </citation>
    <scope>NUCLEOTIDE SEQUENCE</scope>
    <source>
        <strain evidence="3">ChiSxjej3B15-1167</strain>
    </source>
</reference>
<dbReference type="Pfam" id="PF11823">
    <property type="entry name" value="Se_S_carrier"/>
    <property type="match status" value="1"/>
</dbReference>
<gene>
    <name evidence="3" type="ORF">H9849_03905</name>
</gene>
<keyword evidence="1" id="KW-0812">Transmembrane</keyword>
<evidence type="ECO:0000256" key="1">
    <source>
        <dbReference type="SAM" id="Phobius"/>
    </source>
</evidence>
<dbReference type="Proteomes" id="UP000886805">
    <property type="component" value="Unassembled WGS sequence"/>
</dbReference>
<evidence type="ECO:0000259" key="2">
    <source>
        <dbReference type="Pfam" id="PF11823"/>
    </source>
</evidence>
<feature type="domain" description="Putative Se/S carrier protein-like" evidence="2">
    <location>
        <begin position="8"/>
        <end position="75"/>
    </location>
</feature>
<proteinExistence type="predicted"/>
<comment type="caution">
    <text evidence="3">The sequence shown here is derived from an EMBL/GenBank/DDBJ whole genome shotgun (WGS) entry which is preliminary data.</text>
</comment>
<protein>
    <submittedName>
        <fullName evidence="3">DUF3343 domain-containing protein</fullName>
    </submittedName>
</protein>
<name>A0A9D2BDL3_9FIRM</name>
<feature type="transmembrane region" description="Helical" evidence="1">
    <location>
        <begin position="34"/>
        <end position="52"/>
    </location>
</feature>
<dbReference type="EMBL" id="DXEQ01000108">
    <property type="protein sequence ID" value="HIX72148.1"/>
    <property type="molecule type" value="Genomic_DNA"/>
</dbReference>